<name>A0A317E900_9PROT</name>
<organism evidence="1 2">
    <name type="scientific">Zavarzinia compransoris</name>
    <dbReference type="NCBI Taxonomy" id="1264899"/>
    <lineage>
        <taxon>Bacteria</taxon>
        <taxon>Pseudomonadati</taxon>
        <taxon>Pseudomonadota</taxon>
        <taxon>Alphaproteobacteria</taxon>
        <taxon>Rhodospirillales</taxon>
        <taxon>Zavarziniaceae</taxon>
        <taxon>Zavarzinia</taxon>
    </lineage>
</organism>
<dbReference type="EMBL" id="QGLF01000001">
    <property type="protein sequence ID" value="PWR23379.1"/>
    <property type="molecule type" value="Genomic_DNA"/>
</dbReference>
<protein>
    <submittedName>
        <fullName evidence="1">Uncharacterized protein</fullName>
    </submittedName>
</protein>
<comment type="caution">
    <text evidence="1">The sequence shown here is derived from an EMBL/GenBank/DDBJ whole genome shotgun (WGS) entry which is preliminary data.</text>
</comment>
<accession>A0A317E900</accession>
<proteinExistence type="predicted"/>
<evidence type="ECO:0000313" key="2">
    <source>
        <dbReference type="Proteomes" id="UP000246077"/>
    </source>
</evidence>
<sequence length="96" mass="10234">MLRSEALGDVAERLAIEQVNAVVAGGGRPADAVAMLGKPAEARMSLSRAIGKVRDHWLGMVRAEPALLGPHLDEIAVRLAQLEAEGRPYVERPNGN</sequence>
<keyword evidence="2" id="KW-1185">Reference proteome</keyword>
<dbReference type="AlphaFoldDB" id="A0A317E900"/>
<dbReference type="Proteomes" id="UP000246077">
    <property type="component" value="Unassembled WGS sequence"/>
</dbReference>
<evidence type="ECO:0000313" key="1">
    <source>
        <dbReference type="EMBL" id="PWR23379.1"/>
    </source>
</evidence>
<reference evidence="2" key="1">
    <citation type="submission" date="2018-05" db="EMBL/GenBank/DDBJ databases">
        <title>Zavarzinia sp. HR-AS.</title>
        <authorList>
            <person name="Lee Y."/>
            <person name="Jeon C.O."/>
        </authorList>
    </citation>
    <scope>NUCLEOTIDE SEQUENCE [LARGE SCALE GENOMIC DNA]</scope>
    <source>
        <strain evidence="2">DSM 1231</strain>
    </source>
</reference>
<gene>
    <name evidence="1" type="ORF">DKG75_02075</name>
</gene>